<evidence type="ECO:0000259" key="16">
    <source>
        <dbReference type="Pfam" id="PF13476"/>
    </source>
</evidence>
<feature type="region of interest" description="Disordered" evidence="15">
    <location>
        <begin position="822"/>
        <end position="841"/>
    </location>
</feature>
<comment type="subunit">
    <text evidence="2">Heterodimer of SbcC and SbcD.</text>
</comment>
<comment type="caution">
    <text evidence="17">The sequence shown here is derived from an EMBL/GenBank/DDBJ whole genome shotgun (WGS) entry which is preliminary data.</text>
</comment>
<evidence type="ECO:0000256" key="4">
    <source>
        <dbReference type="ARBA" id="ARBA00022705"/>
    </source>
</evidence>
<dbReference type="PANTHER" id="PTHR32114">
    <property type="entry name" value="ABC TRANSPORTER ABCH.3"/>
    <property type="match status" value="1"/>
</dbReference>
<proteinExistence type="inferred from homology"/>
<evidence type="ECO:0000256" key="11">
    <source>
        <dbReference type="ARBA" id="ARBA00023054"/>
    </source>
</evidence>
<keyword evidence="10" id="KW-0067">ATP-binding</keyword>
<sequence>MKILAVRLENLASLAGRHVLDFTQPPLADAGLFAITGPTGAGKSTLLDALCLALYGNTPRLRGARQDQARLPDVGDSDVTSFDPRTLLRRGAAGGYAEVDFLGQDGHRYRARWAVRRARDKAEGRLQAAEQSLTDLEDGRILTAQKREFDRLLPEVLGLTFEQFTRAVLLAQSEFAAFLKADDNDRSDLLERLTGTTEYSDISIAAYRRAREAKKCVDALEARLADDLPADPDTRATLERSADDAERQLHAIQQEAQRLEADKQWHEMDERLLRAYVEGRQQQQHAETHWQTLAEARADREWRRRLAPQRHRLLRQAALPNEIAALEDAHRQTLKALEQAKAAQQAAGQARDRAAQQLDAAIQARHQADPTLHQAREYTQALATLEQQLTELESQHHDCRQQAERLAGQRREAEARQLEHKRKRDEWQATLRQLMGNHERLDAARQAAQRAHGQAAHRSLALGELESRWQEARRANLAQRQLGERMVLDEERRAELTALGKVARERLDERERHYRTLHDVIERSRAARSESVIRLRETLQEGEPCPVCGGVEHPFRHRPPVSPEAAQLAAQQAQEEQQLGEARQTWEQAQRERNDLEGEYRAVMAAMARCRQELQQTDSRLAQAQQALAEHPLYAELTAIDATERDAWLAYQRRVSDDEREHGERTLQALARAEAELAPLEEALRQDELGLAQLEARRTALEEELGKRAERLPPLHQQRSDLTATLRTLLGEHASVDAWQQALETRQESARQQRDQAIEGCHGAEREQARLTQRVNHEAERIEQLIREGATLERELTDWRQAHPQLDDITLARLLVQPEAEAEREERELANADEARQRTEASLAERRHALIEHRREQTLTDVANGDEALLGEEVAVEIGNRREALVAERQVLAPKLEEAQQTRDEAVHARRDDDRRRARQQAGQAERDAARAEQVRWGRISELIGSADGKAFRRIAQAYNLELLLDHANAHLANLAPRYRLVRGGSPLGMLVIDHDMGDEQRSAHSLSGGETFLVSLALALGLASMTSGNLVIESLFIDEGFGSLDPQSLALAMEALDGLQAQGRRVGVISHIQEMHERIPVQIKVEPLGNGASRARLVSG</sequence>
<evidence type="ECO:0000256" key="10">
    <source>
        <dbReference type="ARBA" id="ARBA00022840"/>
    </source>
</evidence>
<comment type="function">
    <text evidence="13">SbcCD cleaves DNA hairpin structures. These structures can inhibit DNA replication and are intermediates in certain DNA recombination reactions. The complex acts as a 3'-&gt;5' double strand exonuclease that can open hairpins. It also has a 5' single-strand endonuclease activity.</text>
</comment>
<dbReference type="InterPro" id="IPR038729">
    <property type="entry name" value="Rad50/SbcC_AAA"/>
</dbReference>
<keyword evidence="4" id="KW-0235">DNA replication</keyword>
<protein>
    <recommendedName>
        <fullName evidence="3">Nuclease SbcCD subunit C</fullName>
    </recommendedName>
</protein>
<evidence type="ECO:0000256" key="1">
    <source>
        <dbReference type="ARBA" id="ARBA00006930"/>
    </source>
</evidence>
<evidence type="ECO:0000256" key="12">
    <source>
        <dbReference type="ARBA" id="ARBA00023172"/>
    </source>
</evidence>
<dbReference type="FunFam" id="3.40.50.300:FF:001446">
    <property type="entry name" value="DsDNA exonuclease SbcC"/>
    <property type="match status" value="1"/>
</dbReference>
<gene>
    <name evidence="17" type="ORF">C1H69_21090</name>
</gene>
<feature type="coiled-coil region" evidence="14">
    <location>
        <begin position="235"/>
        <end position="269"/>
    </location>
</feature>
<evidence type="ECO:0000256" key="15">
    <source>
        <dbReference type="SAM" id="MobiDB-lite"/>
    </source>
</evidence>
<feature type="region of interest" description="Disordered" evidence="15">
    <location>
        <begin position="897"/>
        <end position="931"/>
    </location>
</feature>
<dbReference type="SUPFAM" id="SSF52540">
    <property type="entry name" value="P-loop containing nucleoside triphosphate hydrolases"/>
    <property type="match status" value="1"/>
</dbReference>
<keyword evidence="5" id="KW-0540">Nuclease</keyword>
<evidence type="ECO:0000256" key="14">
    <source>
        <dbReference type="SAM" id="Coils"/>
    </source>
</evidence>
<evidence type="ECO:0000256" key="7">
    <source>
        <dbReference type="ARBA" id="ARBA00022759"/>
    </source>
</evidence>
<evidence type="ECO:0000256" key="3">
    <source>
        <dbReference type="ARBA" id="ARBA00013368"/>
    </source>
</evidence>
<keyword evidence="12" id="KW-0233">DNA recombination</keyword>
<dbReference type="GO" id="GO:0004519">
    <property type="term" value="F:endonuclease activity"/>
    <property type="evidence" value="ECO:0007669"/>
    <property type="project" value="UniProtKB-KW"/>
</dbReference>
<dbReference type="Pfam" id="PF13476">
    <property type="entry name" value="AAA_23"/>
    <property type="match status" value="1"/>
</dbReference>
<keyword evidence="6" id="KW-0547">Nucleotide-binding</keyword>
<dbReference type="PANTHER" id="PTHR32114:SF2">
    <property type="entry name" value="ABC TRANSPORTER ABCH.3"/>
    <property type="match status" value="1"/>
</dbReference>
<evidence type="ECO:0000256" key="8">
    <source>
        <dbReference type="ARBA" id="ARBA00022801"/>
    </source>
</evidence>
<accession>A0A2N7TWB6</accession>
<dbReference type="GO" id="GO:0006260">
    <property type="term" value="P:DNA replication"/>
    <property type="evidence" value="ECO:0007669"/>
    <property type="project" value="UniProtKB-KW"/>
</dbReference>
<feature type="coiled-coil region" evidence="14">
    <location>
        <begin position="684"/>
        <end position="711"/>
    </location>
</feature>
<evidence type="ECO:0000256" key="2">
    <source>
        <dbReference type="ARBA" id="ARBA00011322"/>
    </source>
</evidence>
<feature type="coiled-coil region" evidence="14">
    <location>
        <begin position="565"/>
        <end position="627"/>
    </location>
</feature>
<evidence type="ECO:0000256" key="5">
    <source>
        <dbReference type="ARBA" id="ARBA00022722"/>
    </source>
</evidence>
<keyword evidence="18" id="KW-1185">Reference proteome</keyword>
<dbReference type="GO" id="GO:0016887">
    <property type="term" value="F:ATP hydrolysis activity"/>
    <property type="evidence" value="ECO:0007669"/>
    <property type="project" value="InterPro"/>
</dbReference>
<evidence type="ECO:0000256" key="9">
    <source>
        <dbReference type="ARBA" id="ARBA00022839"/>
    </source>
</evidence>
<dbReference type="EMBL" id="PNRF01000044">
    <property type="protein sequence ID" value="PMR72489.1"/>
    <property type="molecule type" value="Genomic_DNA"/>
</dbReference>
<dbReference type="GO" id="GO:0004527">
    <property type="term" value="F:exonuclease activity"/>
    <property type="evidence" value="ECO:0007669"/>
    <property type="project" value="UniProtKB-KW"/>
</dbReference>
<feature type="compositionally biased region" description="Basic and acidic residues" evidence="15">
    <location>
        <begin position="897"/>
        <end position="916"/>
    </location>
</feature>
<dbReference type="GO" id="GO:0006310">
    <property type="term" value="P:DNA recombination"/>
    <property type="evidence" value="ECO:0007669"/>
    <property type="project" value="UniProtKB-KW"/>
</dbReference>
<comment type="similarity">
    <text evidence="1">Belongs to the SMC family. SbcC subfamily.</text>
</comment>
<dbReference type="GO" id="GO:0005524">
    <property type="term" value="F:ATP binding"/>
    <property type="evidence" value="ECO:0007669"/>
    <property type="project" value="UniProtKB-KW"/>
</dbReference>
<feature type="compositionally biased region" description="Basic and acidic residues" evidence="15">
    <location>
        <begin position="824"/>
        <end position="841"/>
    </location>
</feature>
<dbReference type="Gene3D" id="3.40.50.300">
    <property type="entry name" value="P-loop containing nucleotide triphosphate hydrolases"/>
    <property type="match status" value="2"/>
</dbReference>
<dbReference type="Proteomes" id="UP000235803">
    <property type="component" value="Unassembled WGS sequence"/>
</dbReference>
<dbReference type="OrthoDB" id="9795626at2"/>
<evidence type="ECO:0000256" key="6">
    <source>
        <dbReference type="ARBA" id="ARBA00022741"/>
    </source>
</evidence>
<dbReference type="AlphaFoldDB" id="A0A2N7TWB6"/>
<feature type="compositionally biased region" description="Basic and acidic residues" evidence="15">
    <location>
        <begin position="404"/>
        <end position="418"/>
    </location>
</feature>
<name>A0A2N7TWB6_9GAMM</name>
<dbReference type="GO" id="GO:0006302">
    <property type="term" value="P:double-strand break repair"/>
    <property type="evidence" value="ECO:0007669"/>
    <property type="project" value="InterPro"/>
</dbReference>
<keyword evidence="9" id="KW-0269">Exonuclease</keyword>
<dbReference type="RefSeq" id="WP_102655353.1">
    <property type="nucleotide sequence ID" value="NZ_PNRF01000044.1"/>
</dbReference>
<reference evidence="17 18" key="1">
    <citation type="submission" date="2018-01" db="EMBL/GenBank/DDBJ databases">
        <title>Halomonas endophytica sp. nov., isolated from storage liquid in the stems of Populus euphratica.</title>
        <authorList>
            <person name="Chen C."/>
        </authorList>
    </citation>
    <scope>NUCLEOTIDE SEQUENCE [LARGE SCALE GENOMIC DNA]</scope>
    <source>
        <strain evidence="17 18">MC28</strain>
    </source>
</reference>
<keyword evidence="7" id="KW-0255">Endonuclease</keyword>
<feature type="domain" description="Rad50/SbcC-type AAA" evidence="16">
    <location>
        <begin position="6"/>
        <end position="225"/>
    </location>
</feature>
<keyword evidence="11 14" id="KW-0175">Coiled coil</keyword>
<evidence type="ECO:0000313" key="18">
    <source>
        <dbReference type="Proteomes" id="UP000235803"/>
    </source>
</evidence>
<dbReference type="InterPro" id="IPR027417">
    <property type="entry name" value="P-loop_NTPase"/>
</dbReference>
<dbReference type="Pfam" id="PF13558">
    <property type="entry name" value="SbcC_Walker_B"/>
    <property type="match status" value="1"/>
</dbReference>
<organism evidence="17 18">
    <name type="scientific">Billgrantia endophytica</name>
    <dbReference type="NCBI Taxonomy" id="2033802"/>
    <lineage>
        <taxon>Bacteria</taxon>
        <taxon>Pseudomonadati</taxon>
        <taxon>Pseudomonadota</taxon>
        <taxon>Gammaproteobacteria</taxon>
        <taxon>Oceanospirillales</taxon>
        <taxon>Halomonadaceae</taxon>
        <taxon>Billgrantia</taxon>
    </lineage>
</organism>
<keyword evidence="8" id="KW-0378">Hydrolase</keyword>
<evidence type="ECO:0000256" key="13">
    <source>
        <dbReference type="ARBA" id="ARBA00055999"/>
    </source>
</evidence>
<evidence type="ECO:0000313" key="17">
    <source>
        <dbReference type="EMBL" id="PMR72489.1"/>
    </source>
</evidence>
<feature type="region of interest" description="Disordered" evidence="15">
    <location>
        <begin position="404"/>
        <end position="424"/>
    </location>
</feature>